<comment type="similarity">
    <text evidence="2">Belongs to the CobT family.</text>
</comment>
<dbReference type="InterPro" id="IPR017846">
    <property type="entry name" value="Nict_dMeBzImd_PRibTrfase_bact"/>
</dbReference>
<comment type="caution">
    <text evidence="10">The sequence shown here is derived from an EMBL/GenBank/DDBJ whole genome shotgun (WGS) entry which is preliminary data.</text>
</comment>
<dbReference type="InterPro" id="IPR023195">
    <property type="entry name" value="Nict_dMeBzImd_PRibTrfase_N"/>
</dbReference>
<evidence type="ECO:0000256" key="7">
    <source>
        <dbReference type="ARBA" id="ARBA00022679"/>
    </source>
</evidence>
<keyword evidence="5" id="KW-0169">Cobalamin biosynthesis</keyword>
<comment type="catalytic activity">
    <reaction evidence="9">
        <text>5,6-dimethylbenzimidazole + nicotinate beta-D-ribonucleotide = alpha-ribazole 5'-phosphate + nicotinate + H(+)</text>
        <dbReference type="Rhea" id="RHEA:11196"/>
        <dbReference type="ChEBI" id="CHEBI:15378"/>
        <dbReference type="ChEBI" id="CHEBI:15890"/>
        <dbReference type="ChEBI" id="CHEBI:32544"/>
        <dbReference type="ChEBI" id="CHEBI:57502"/>
        <dbReference type="ChEBI" id="CHEBI:57918"/>
        <dbReference type="EC" id="2.4.2.21"/>
    </reaction>
</comment>
<reference evidence="10" key="1">
    <citation type="journal article" date="2014" name="Front. Microbiol.">
        <title>High frequency of phylogenetically diverse reductive dehalogenase-homologous genes in deep subseafloor sedimentary metagenomes.</title>
        <authorList>
            <person name="Kawai M."/>
            <person name="Futagami T."/>
            <person name="Toyoda A."/>
            <person name="Takaki Y."/>
            <person name="Nishi S."/>
            <person name="Hori S."/>
            <person name="Arai W."/>
            <person name="Tsubouchi T."/>
            <person name="Morono Y."/>
            <person name="Uchiyama I."/>
            <person name="Ito T."/>
            <person name="Fujiyama A."/>
            <person name="Inagaki F."/>
            <person name="Takami H."/>
        </authorList>
    </citation>
    <scope>NUCLEOTIDE SEQUENCE</scope>
    <source>
        <strain evidence="10">Expedition CK06-06</strain>
    </source>
</reference>
<dbReference type="NCBIfam" id="NF000996">
    <property type="entry name" value="PRK00105.1"/>
    <property type="match status" value="1"/>
</dbReference>
<dbReference type="AlphaFoldDB" id="X0VTF9"/>
<organism evidence="10">
    <name type="scientific">marine sediment metagenome</name>
    <dbReference type="NCBI Taxonomy" id="412755"/>
    <lineage>
        <taxon>unclassified sequences</taxon>
        <taxon>metagenomes</taxon>
        <taxon>ecological metagenomes</taxon>
    </lineage>
</organism>
<dbReference type="PANTHER" id="PTHR43463">
    <property type="entry name" value="NICOTINATE-NUCLEOTIDE--DIMETHYLBENZIMIDAZOLE PHOSPHORIBOSYLTRANSFERASE"/>
    <property type="match status" value="1"/>
</dbReference>
<gene>
    <name evidence="10" type="ORF">S01H1_53133</name>
</gene>
<evidence type="ECO:0000256" key="6">
    <source>
        <dbReference type="ARBA" id="ARBA00022676"/>
    </source>
</evidence>
<evidence type="ECO:0000256" key="5">
    <source>
        <dbReference type="ARBA" id="ARBA00022573"/>
    </source>
</evidence>
<dbReference type="GO" id="GO:0008939">
    <property type="term" value="F:nicotinate-nucleotide-dimethylbenzimidazole phosphoribosyltransferase activity"/>
    <property type="evidence" value="ECO:0007669"/>
    <property type="project" value="UniProtKB-EC"/>
</dbReference>
<dbReference type="InterPro" id="IPR036087">
    <property type="entry name" value="Nict_dMeBzImd_PRibTrfase_sf"/>
</dbReference>
<dbReference type="NCBIfam" id="TIGR03160">
    <property type="entry name" value="cobT_DBIPRT"/>
    <property type="match status" value="1"/>
</dbReference>
<proteinExistence type="inferred from homology"/>
<name>X0VTF9_9ZZZZ</name>
<sequence>IIGMVKPLDREVMAQAQARQDVLTKPQGSLGRLEELSIQLAGIQGKPIPQIRHKAIITMAGDHGVVAEKVGNWPQEVTAQMVYNFLGGGAGISVIAHQAGARIIVVDMGVASELETNPQLLSRKVAPGTQNICLGPAMTDEQAMRAIETGIEIVKDEVAKGLDIVGTGDMGIGNTTASSAICAVITGKPVAEVTGRGTGITDEQLTHKVEVINRALAVNRPDPAQPLAVLAKVGGFEIGGLVGVMLAAAAHRIPVIIDG</sequence>
<dbReference type="Gene3D" id="1.10.1610.10">
    <property type="match status" value="1"/>
</dbReference>
<dbReference type="EC" id="2.4.2.21" evidence="3"/>
<dbReference type="Gene3D" id="3.40.50.10210">
    <property type="match status" value="1"/>
</dbReference>
<accession>X0VTF9</accession>
<evidence type="ECO:0000256" key="2">
    <source>
        <dbReference type="ARBA" id="ARBA00007110"/>
    </source>
</evidence>
<protein>
    <recommendedName>
        <fullName evidence="4">Nicotinate-nucleotide--dimethylbenzimidazole phosphoribosyltransferase</fullName>
        <ecNumber evidence="3">2.4.2.21</ecNumber>
    </recommendedName>
    <alternativeName>
        <fullName evidence="8">N(1)-alpha-phosphoribosyltransferase</fullName>
    </alternativeName>
</protein>
<dbReference type="UniPathway" id="UPA00061">
    <property type="reaction ID" value="UER00516"/>
</dbReference>
<evidence type="ECO:0000256" key="9">
    <source>
        <dbReference type="ARBA" id="ARBA00047340"/>
    </source>
</evidence>
<evidence type="ECO:0000256" key="8">
    <source>
        <dbReference type="ARBA" id="ARBA00030686"/>
    </source>
</evidence>
<feature type="non-terminal residue" evidence="10">
    <location>
        <position position="1"/>
    </location>
</feature>
<dbReference type="PANTHER" id="PTHR43463:SF1">
    <property type="entry name" value="NICOTINATE-NUCLEOTIDE--DIMETHYLBENZIMIDAZOLE PHOSPHORIBOSYLTRANSFERASE"/>
    <property type="match status" value="1"/>
</dbReference>
<evidence type="ECO:0000313" key="10">
    <source>
        <dbReference type="EMBL" id="GAG21714.1"/>
    </source>
</evidence>
<dbReference type="SUPFAM" id="SSF52733">
    <property type="entry name" value="Nicotinate mononucleotide:5,6-dimethylbenzimidazole phosphoribosyltransferase (CobT)"/>
    <property type="match status" value="1"/>
</dbReference>
<evidence type="ECO:0000256" key="1">
    <source>
        <dbReference type="ARBA" id="ARBA00005049"/>
    </source>
</evidence>
<dbReference type="GO" id="GO:0009236">
    <property type="term" value="P:cobalamin biosynthetic process"/>
    <property type="evidence" value="ECO:0007669"/>
    <property type="project" value="UniProtKB-KW"/>
</dbReference>
<keyword evidence="6" id="KW-0328">Glycosyltransferase</keyword>
<evidence type="ECO:0000256" key="3">
    <source>
        <dbReference type="ARBA" id="ARBA00011991"/>
    </source>
</evidence>
<dbReference type="InterPro" id="IPR003200">
    <property type="entry name" value="Nict_dMeBzImd_PRibTrfase"/>
</dbReference>
<dbReference type="Pfam" id="PF02277">
    <property type="entry name" value="DBI_PRT"/>
    <property type="match status" value="1"/>
</dbReference>
<dbReference type="EMBL" id="BARS01034392">
    <property type="protein sequence ID" value="GAG21714.1"/>
    <property type="molecule type" value="Genomic_DNA"/>
</dbReference>
<dbReference type="CDD" id="cd02439">
    <property type="entry name" value="DMB-PRT_CobT"/>
    <property type="match status" value="1"/>
</dbReference>
<feature type="non-terminal residue" evidence="10">
    <location>
        <position position="259"/>
    </location>
</feature>
<keyword evidence="7" id="KW-0808">Transferase</keyword>
<comment type="pathway">
    <text evidence="1">Nucleoside biosynthesis; alpha-ribazole biosynthesis; alpha-ribazole from 5,6-dimethylbenzimidazole: step 1/2.</text>
</comment>
<evidence type="ECO:0000256" key="4">
    <source>
        <dbReference type="ARBA" id="ARBA00015486"/>
    </source>
</evidence>